<evidence type="ECO:0000256" key="14">
    <source>
        <dbReference type="ARBA" id="ARBA00042842"/>
    </source>
</evidence>
<dbReference type="OrthoDB" id="9803760at2"/>
<feature type="domain" description="Enolpyruvate transferase" evidence="16">
    <location>
        <begin position="14"/>
        <end position="414"/>
    </location>
</feature>
<keyword evidence="3" id="KW-0963">Cytoplasm</keyword>
<keyword evidence="9" id="KW-0961">Cell wall biogenesis/degradation</keyword>
<dbReference type="RefSeq" id="WP_091497026.1">
    <property type="nucleotide sequence ID" value="NZ_FODJ01000005.1"/>
</dbReference>
<evidence type="ECO:0000256" key="7">
    <source>
        <dbReference type="ARBA" id="ARBA00022984"/>
    </source>
</evidence>
<sequence length="424" mass="45518">MIIESAERKNQYIVTGGKKLNGEVKLSGAKNAALPMIVAACLGEEYTTLRNVPTNLNDVKTLVNILVELGADIIVKGDVVACKRGGFPNHLRAPEKSSSIRYSLLLLGLAAAFSERLSLPLPGGCKIGDRKYDLHIHGLEKLGARIEEETASLFIESNGLKGSNIEFYLPTTSGTENIIIAAALAEGRTTLLNANTRPEVMQLAELLNAMGADVSCKNRIVDICGKNQIKGGIEISVMPGWDEAVTYAVAAGITNGEIYIPDFNTKYIKEDVRHLNMAGVRVFEWGSSLYISGKSKKNPFDLFTAPYPGINSDMQPIFAALALVADGTSSIADLRFTDRFQYVSELKKFGADIVSFGNTAIINGGQHLKGSHVNATDLRGGAACILAGLICEGQTTISNVEQIERGYENITTKLTSLGASIYAL</sequence>
<dbReference type="GO" id="GO:0005737">
    <property type="term" value="C:cytoplasm"/>
    <property type="evidence" value="ECO:0007669"/>
    <property type="project" value="UniProtKB-SubCell"/>
</dbReference>
<keyword evidence="6" id="KW-0133">Cell shape</keyword>
<name>A0A1H8N7N0_9BACI</name>
<dbReference type="GO" id="GO:0019277">
    <property type="term" value="P:UDP-N-acetylgalactosamine biosynthetic process"/>
    <property type="evidence" value="ECO:0007669"/>
    <property type="project" value="InterPro"/>
</dbReference>
<evidence type="ECO:0000256" key="13">
    <source>
        <dbReference type="ARBA" id="ARBA00042443"/>
    </source>
</evidence>
<evidence type="ECO:0000256" key="3">
    <source>
        <dbReference type="ARBA" id="ARBA00022490"/>
    </source>
</evidence>
<dbReference type="PANTHER" id="PTHR43783">
    <property type="entry name" value="UDP-N-ACETYLGLUCOSAMINE 1-CARBOXYVINYLTRANSFERASE"/>
    <property type="match status" value="1"/>
</dbReference>
<evidence type="ECO:0000313" key="18">
    <source>
        <dbReference type="Proteomes" id="UP000199300"/>
    </source>
</evidence>
<evidence type="ECO:0000256" key="11">
    <source>
        <dbReference type="ARBA" id="ARBA00039108"/>
    </source>
</evidence>
<keyword evidence="4" id="KW-0132">Cell division</keyword>
<dbReference type="EC" id="2.5.1.7" evidence="11"/>
<dbReference type="NCBIfam" id="NF006873">
    <property type="entry name" value="PRK09369.1"/>
    <property type="match status" value="1"/>
</dbReference>
<evidence type="ECO:0000259" key="16">
    <source>
        <dbReference type="Pfam" id="PF00275"/>
    </source>
</evidence>
<dbReference type="GO" id="GO:0008360">
    <property type="term" value="P:regulation of cell shape"/>
    <property type="evidence" value="ECO:0007669"/>
    <property type="project" value="UniProtKB-KW"/>
</dbReference>
<keyword evidence="18" id="KW-1185">Reference proteome</keyword>
<protein>
    <recommendedName>
        <fullName evidence="12">UDP-N-acetylglucosamine 1-carboxyvinyltransferase</fullName>
        <ecNumber evidence="11">2.5.1.7</ecNumber>
    </recommendedName>
    <alternativeName>
        <fullName evidence="13">Enoylpyruvate transferase</fullName>
    </alternativeName>
    <alternativeName>
        <fullName evidence="14">UDP-N-acetylglucosamine enolpyruvyl transferase</fullName>
    </alternativeName>
</protein>
<comment type="catalytic activity">
    <reaction evidence="15">
        <text>phosphoenolpyruvate + UDP-N-acetyl-alpha-D-glucosamine = UDP-N-acetyl-3-O-(1-carboxyvinyl)-alpha-D-glucosamine + phosphate</text>
        <dbReference type="Rhea" id="RHEA:18681"/>
        <dbReference type="ChEBI" id="CHEBI:43474"/>
        <dbReference type="ChEBI" id="CHEBI:57705"/>
        <dbReference type="ChEBI" id="CHEBI:58702"/>
        <dbReference type="ChEBI" id="CHEBI:68483"/>
        <dbReference type="EC" id="2.5.1.7"/>
    </reaction>
</comment>
<dbReference type="GO" id="GO:0009252">
    <property type="term" value="P:peptidoglycan biosynthetic process"/>
    <property type="evidence" value="ECO:0007669"/>
    <property type="project" value="UniProtKB-KW"/>
</dbReference>
<organism evidence="17 18">
    <name type="scientific">Amphibacillus marinus</name>
    <dbReference type="NCBI Taxonomy" id="872970"/>
    <lineage>
        <taxon>Bacteria</taxon>
        <taxon>Bacillati</taxon>
        <taxon>Bacillota</taxon>
        <taxon>Bacilli</taxon>
        <taxon>Bacillales</taxon>
        <taxon>Bacillaceae</taxon>
        <taxon>Amphibacillus</taxon>
    </lineage>
</organism>
<dbReference type="STRING" id="872970.SAMN04488134_105151"/>
<dbReference type="GO" id="GO:0071555">
    <property type="term" value="P:cell wall organization"/>
    <property type="evidence" value="ECO:0007669"/>
    <property type="project" value="UniProtKB-KW"/>
</dbReference>
<evidence type="ECO:0000256" key="1">
    <source>
        <dbReference type="ARBA" id="ARBA00004496"/>
    </source>
</evidence>
<keyword evidence="8" id="KW-0131">Cell cycle</keyword>
<comment type="subcellular location">
    <subcellularLocation>
        <location evidence="1">Cytoplasm</location>
    </subcellularLocation>
</comment>
<evidence type="ECO:0000256" key="10">
    <source>
        <dbReference type="ARBA" id="ARBA00038367"/>
    </source>
</evidence>
<evidence type="ECO:0000256" key="4">
    <source>
        <dbReference type="ARBA" id="ARBA00022618"/>
    </source>
</evidence>
<dbReference type="InterPro" id="IPR001986">
    <property type="entry name" value="Enolpyruvate_Tfrase_dom"/>
</dbReference>
<reference evidence="17 18" key="1">
    <citation type="submission" date="2016-10" db="EMBL/GenBank/DDBJ databases">
        <authorList>
            <person name="de Groot N.N."/>
        </authorList>
    </citation>
    <scope>NUCLEOTIDE SEQUENCE [LARGE SCALE GENOMIC DNA]</scope>
    <source>
        <strain evidence="17 18">CGMCC 1.10434</strain>
    </source>
</reference>
<proteinExistence type="inferred from homology"/>
<dbReference type="Pfam" id="PF00275">
    <property type="entry name" value="EPSP_synthase"/>
    <property type="match status" value="1"/>
</dbReference>
<comment type="similarity">
    <text evidence="10">Belongs to the EPSP synthase family. MurA subfamily.</text>
</comment>
<dbReference type="GO" id="GO:0051301">
    <property type="term" value="P:cell division"/>
    <property type="evidence" value="ECO:0007669"/>
    <property type="project" value="UniProtKB-KW"/>
</dbReference>
<dbReference type="PANTHER" id="PTHR43783:SF1">
    <property type="entry name" value="UDP-N-ACETYLGLUCOSAMINE 1-CARBOXYVINYLTRANSFERASE"/>
    <property type="match status" value="1"/>
</dbReference>
<evidence type="ECO:0000313" key="17">
    <source>
        <dbReference type="EMBL" id="SEO25443.1"/>
    </source>
</evidence>
<evidence type="ECO:0000256" key="6">
    <source>
        <dbReference type="ARBA" id="ARBA00022960"/>
    </source>
</evidence>
<comment type="pathway">
    <text evidence="2">Cell wall biogenesis; peptidoglycan biosynthesis.</text>
</comment>
<keyword evidence="7" id="KW-0573">Peptidoglycan synthesis</keyword>
<dbReference type="SUPFAM" id="SSF55205">
    <property type="entry name" value="EPT/RTPC-like"/>
    <property type="match status" value="1"/>
</dbReference>
<dbReference type="InterPro" id="IPR036968">
    <property type="entry name" value="Enolpyruvate_Tfrase_sf"/>
</dbReference>
<dbReference type="CDD" id="cd01555">
    <property type="entry name" value="UdpNAET"/>
    <property type="match status" value="1"/>
</dbReference>
<evidence type="ECO:0000256" key="8">
    <source>
        <dbReference type="ARBA" id="ARBA00023306"/>
    </source>
</evidence>
<dbReference type="GO" id="GO:0008760">
    <property type="term" value="F:UDP-N-acetylglucosamine 1-carboxyvinyltransferase activity"/>
    <property type="evidence" value="ECO:0007669"/>
    <property type="project" value="UniProtKB-EC"/>
</dbReference>
<dbReference type="InterPro" id="IPR005750">
    <property type="entry name" value="UDP_GlcNAc_COvinyl_MurA"/>
</dbReference>
<evidence type="ECO:0000256" key="12">
    <source>
        <dbReference type="ARBA" id="ARBA00039754"/>
    </source>
</evidence>
<keyword evidence="5 17" id="KW-0808">Transferase</keyword>
<dbReference type="EMBL" id="FODJ01000005">
    <property type="protein sequence ID" value="SEO25443.1"/>
    <property type="molecule type" value="Genomic_DNA"/>
</dbReference>
<evidence type="ECO:0000256" key="5">
    <source>
        <dbReference type="ARBA" id="ARBA00022679"/>
    </source>
</evidence>
<dbReference type="Proteomes" id="UP000199300">
    <property type="component" value="Unassembled WGS sequence"/>
</dbReference>
<dbReference type="Gene3D" id="3.65.10.10">
    <property type="entry name" value="Enolpyruvate transferase domain"/>
    <property type="match status" value="2"/>
</dbReference>
<dbReference type="AlphaFoldDB" id="A0A1H8N7N0"/>
<evidence type="ECO:0000256" key="2">
    <source>
        <dbReference type="ARBA" id="ARBA00004752"/>
    </source>
</evidence>
<gene>
    <name evidence="17" type="ORF">SAMN04488134_105151</name>
</gene>
<dbReference type="InterPro" id="IPR013792">
    <property type="entry name" value="RNA3'P_cycl/enolpyr_Trfase_a/b"/>
</dbReference>
<accession>A0A1H8N7N0</accession>
<evidence type="ECO:0000256" key="15">
    <source>
        <dbReference type="ARBA" id="ARBA00047527"/>
    </source>
</evidence>
<dbReference type="InterPro" id="IPR050068">
    <property type="entry name" value="MurA_subfamily"/>
</dbReference>
<evidence type="ECO:0000256" key="9">
    <source>
        <dbReference type="ARBA" id="ARBA00023316"/>
    </source>
</evidence>